<dbReference type="SUPFAM" id="SSF53271">
    <property type="entry name" value="PRTase-like"/>
    <property type="match status" value="1"/>
</dbReference>
<dbReference type="Pfam" id="PF00156">
    <property type="entry name" value="Pribosyltran"/>
    <property type="match status" value="1"/>
</dbReference>
<proteinExistence type="inferred from homology"/>
<evidence type="ECO:0000259" key="2">
    <source>
        <dbReference type="Pfam" id="PF00156"/>
    </source>
</evidence>
<dbReference type="Proteomes" id="UP001294412">
    <property type="component" value="Unassembled WGS sequence"/>
</dbReference>
<evidence type="ECO:0000313" key="5">
    <source>
        <dbReference type="Proteomes" id="UP001294412"/>
    </source>
</evidence>
<name>A0ABU5I8G1_9HYPH</name>
<dbReference type="InterPro" id="IPR051910">
    <property type="entry name" value="ComF/GntX_DNA_util-trans"/>
</dbReference>
<dbReference type="PANTHER" id="PTHR47505:SF1">
    <property type="entry name" value="DNA UTILIZATION PROTEIN YHGH"/>
    <property type="match status" value="1"/>
</dbReference>
<reference evidence="4 5" key="1">
    <citation type="submission" date="2023-12" db="EMBL/GenBank/DDBJ databases">
        <title>Description of Novel Strain Fulvimarina sp. 2208YS6-2-32 isolated from Uroteuthis (Photololigo) edulis.</title>
        <authorList>
            <person name="Park J.-S."/>
        </authorList>
    </citation>
    <scope>NUCLEOTIDE SEQUENCE [LARGE SCALE GENOMIC DNA]</scope>
    <source>
        <strain evidence="4 5">2208YS6-2-32</strain>
    </source>
</reference>
<dbReference type="Pfam" id="PF18912">
    <property type="entry name" value="DZR_2"/>
    <property type="match status" value="1"/>
</dbReference>
<comment type="caution">
    <text evidence="4">The sequence shown here is derived from an EMBL/GenBank/DDBJ whole genome shotgun (WGS) entry which is preliminary data.</text>
</comment>
<dbReference type="InterPro" id="IPR044005">
    <property type="entry name" value="DZR_2"/>
</dbReference>
<dbReference type="PANTHER" id="PTHR47505">
    <property type="entry name" value="DNA UTILIZATION PROTEIN YHGH"/>
    <property type="match status" value="1"/>
</dbReference>
<comment type="similarity">
    <text evidence="1">Belongs to the ComF/GntX family.</text>
</comment>
<organism evidence="4 5">
    <name type="scientific">Fulvimarina uroteuthidis</name>
    <dbReference type="NCBI Taxonomy" id="3098149"/>
    <lineage>
        <taxon>Bacteria</taxon>
        <taxon>Pseudomonadati</taxon>
        <taxon>Pseudomonadota</taxon>
        <taxon>Alphaproteobacteria</taxon>
        <taxon>Hyphomicrobiales</taxon>
        <taxon>Aurantimonadaceae</taxon>
        <taxon>Fulvimarina</taxon>
    </lineage>
</organism>
<dbReference type="EMBL" id="JAXLPB010000005">
    <property type="protein sequence ID" value="MDY8110541.1"/>
    <property type="molecule type" value="Genomic_DNA"/>
</dbReference>
<dbReference type="InterPro" id="IPR000836">
    <property type="entry name" value="PRTase_dom"/>
</dbReference>
<gene>
    <name evidence="4" type="ORF">U0C82_15470</name>
</gene>
<dbReference type="RefSeq" id="WP_322188221.1">
    <property type="nucleotide sequence ID" value="NZ_JAXLPB010000005.1"/>
</dbReference>
<feature type="domain" description="Double zinc ribbon" evidence="3">
    <location>
        <begin position="17"/>
        <end position="62"/>
    </location>
</feature>
<accession>A0ABU5I8G1</accession>
<evidence type="ECO:0000259" key="3">
    <source>
        <dbReference type="Pfam" id="PF18912"/>
    </source>
</evidence>
<dbReference type="CDD" id="cd06223">
    <property type="entry name" value="PRTases_typeI"/>
    <property type="match status" value="1"/>
</dbReference>
<evidence type="ECO:0000313" key="4">
    <source>
        <dbReference type="EMBL" id="MDY8110541.1"/>
    </source>
</evidence>
<evidence type="ECO:0000256" key="1">
    <source>
        <dbReference type="ARBA" id="ARBA00008007"/>
    </source>
</evidence>
<sequence length="250" mass="26988">MIETFATPFRSLGRIASDLLFPPICTGCGVGVSQPGGLCPSCWTELRFIERPFCDVLCTPFSFDPGDGTVSADAIADPPPFERLRAVVLYDDRARRLVSALKYSDRLDLVPLMAAWMARAGRDLLDEADVIVPVPLHRMRLWRRQFNQAAELGRRIAAARGLPFAASALVRVKATRSQVGLRRSQRQSNVRGAFRLSPAGGAAIAGRRVLLVDDVFTTGATASSATKALKRAGAASVDVLTFARVAAFEG</sequence>
<keyword evidence="5" id="KW-1185">Reference proteome</keyword>
<dbReference type="Gene3D" id="3.40.50.2020">
    <property type="match status" value="1"/>
</dbReference>
<feature type="domain" description="Phosphoribosyltransferase" evidence="2">
    <location>
        <begin position="159"/>
        <end position="244"/>
    </location>
</feature>
<dbReference type="InterPro" id="IPR029057">
    <property type="entry name" value="PRTase-like"/>
</dbReference>
<protein>
    <submittedName>
        <fullName evidence="4">ComF family protein</fullName>
    </submittedName>
</protein>